<evidence type="ECO:0000256" key="4">
    <source>
        <dbReference type="ARBA" id="ARBA00023136"/>
    </source>
</evidence>
<feature type="transmembrane region" description="Helical" evidence="6">
    <location>
        <begin position="55"/>
        <end position="77"/>
    </location>
</feature>
<reference evidence="8 9" key="1">
    <citation type="submission" date="2021-04" db="EMBL/GenBank/DDBJ databases">
        <authorList>
            <person name="Ivanova A."/>
        </authorList>
    </citation>
    <scope>NUCLEOTIDE SEQUENCE [LARGE SCALE GENOMIC DNA]</scope>
    <source>
        <strain evidence="8 9">G18</strain>
    </source>
</reference>
<evidence type="ECO:0000256" key="1">
    <source>
        <dbReference type="ARBA" id="ARBA00004141"/>
    </source>
</evidence>
<dbReference type="PANTHER" id="PTHR33507:SF3">
    <property type="entry name" value="INNER MEMBRANE PROTEIN YBBJ"/>
    <property type="match status" value="1"/>
</dbReference>
<accession>A0ABS5C4K7</accession>
<sequence>MEDYLIIALVLMALGVALLGAEILVPTGGILVVGALVFFALGVVVIMYYGTTVEAVVAVGGLAVGLPAAGFVAVAAWRRMSLDTVLDDVPTESPIGAAPEVVTLKGRVGKTVSPLRPSGTVEIDGTRIDAMTEGMMLDSGVWVRCVEVRRGQVIVRAMETPPDVSEVECADAGLSAQPKAGAPGSEDPRADEPKRDEPKRPRDDFDDFDIGLDKI</sequence>
<keyword evidence="9" id="KW-1185">Reference proteome</keyword>
<protein>
    <recommendedName>
        <fullName evidence="7">NfeD-like C-terminal domain-containing protein</fullName>
    </recommendedName>
</protein>
<evidence type="ECO:0000313" key="9">
    <source>
        <dbReference type="Proteomes" id="UP000676565"/>
    </source>
</evidence>
<evidence type="ECO:0000313" key="8">
    <source>
        <dbReference type="EMBL" id="MBP3960765.1"/>
    </source>
</evidence>
<gene>
    <name evidence="8" type="ORF">J8F10_36555</name>
</gene>
<comment type="caution">
    <text evidence="8">The sequence shown here is derived from an EMBL/GenBank/DDBJ whole genome shotgun (WGS) entry which is preliminary data.</text>
</comment>
<evidence type="ECO:0000256" key="6">
    <source>
        <dbReference type="SAM" id="Phobius"/>
    </source>
</evidence>
<evidence type="ECO:0000256" key="5">
    <source>
        <dbReference type="SAM" id="MobiDB-lite"/>
    </source>
</evidence>
<dbReference type="Proteomes" id="UP000676565">
    <property type="component" value="Unassembled WGS sequence"/>
</dbReference>
<dbReference type="InterPro" id="IPR052165">
    <property type="entry name" value="Membrane_assoc_protease"/>
</dbReference>
<dbReference type="InterPro" id="IPR012340">
    <property type="entry name" value="NA-bd_OB-fold"/>
</dbReference>
<feature type="compositionally biased region" description="Acidic residues" evidence="5">
    <location>
        <begin position="204"/>
        <end position="215"/>
    </location>
</feature>
<organism evidence="8 9">
    <name type="scientific">Gemmata palustris</name>
    <dbReference type="NCBI Taxonomy" id="2822762"/>
    <lineage>
        <taxon>Bacteria</taxon>
        <taxon>Pseudomonadati</taxon>
        <taxon>Planctomycetota</taxon>
        <taxon>Planctomycetia</taxon>
        <taxon>Gemmatales</taxon>
        <taxon>Gemmataceae</taxon>
        <taxon>Gemmata</taxon>
    </lineage>
</organism>
<evidence type="ECO:0000256" key="3">
    <source>
        <dbReference type="ARBA" id="ARBA00022989"/>
    </source>
</evidence>
<comment type="subcellular location">
    <subcellularLocation>
        <location evidence="1">Membrane</location>
        <topology evidence="1">Multi-pass membrane protein</topology>
    </subcellularLocation>
</comment>
<proteinExistence type="predicted"/>
<feature type="region of interest" description="Disordered" evidence="5">
    <location>
        <begin position="164"/>
        <end position="215"/>
    </location>
</feature>
<keyword evidence="3 6" id="KW-1133">Transmembrane helix</keyword>
<feature type="transmembrane region" description="Helical" evidence="6">
    <location>
        <begin position="6"/>
        <end position="25"/>
    </location>
</feature>
<feature type="transmembrane region" description="Helical" evidence="6">
    <location>
        <begin position="30"/>
        <end position="49"/>
    </location>
</feature>
<feature type="domain" description="NfeD-like C-terminal" evidence="7">
    <location>
        <begin position="104"/>
        <end position="156"/>
    </location>
</feature>
<dbReference type="EMBL" id="JAGKQQ010000002">
    <property type="protein sequence ID" value="MBP3960765.1"/>
    <property type="molecule type" value="Genomic_DNA"/>
</dbReference>
<evidence type="ECO:0000259" key="7">
    <source>
        <dbReference type="Pfam" id="PF01957"/>
    </source>
</evidence>
<keyword evidence="2 6" id="KW-0812">Transmembrane</keyword>
<dbReference type="Pfam" id="PF01957">
    <property type="entry name" value="NfeD"/>
    <property type="match status" value="1"/>
</dbReference>
<dbReference type="RefSeq" id="WP_210663122.1">
    <property type="nucleotide sequence ID" value="NZ_JAGKQQ010000002.1"/>
</dbReference>
<dbReference type="InterPro" id="IPR002810">
    <property type="entry name" value="NfeD-like_C"/>
</dbReference>
<dbReference type="PANTHER" id="PTHR33507">
    <property type="entry name" value="INNER MEMBRANE PROTEIN YBBJ"/>
    <property type="match status" value="1"/>
</dbReference>
<feature type="compositionally biased region" description="Basic and acidic residues" evidence="5">
    <location>
        <begin position="186"/>
        <end position="203"/>
    </location>
</feature>
<name>A0ABS5C4K7_9BACT</name>
<evidence type="ECO:0000256" key="2">
    <source>
        <dbReference type="ARBA" id="ARBA00022692"/>
    </source>
</evidence>
<dbReference type="Gene3D" id="2.40.50.140">
    <property type="entry name" value="Nucleic acid-binding proteins"/>
    <property type="match status" value="1"/>
</dbReference>
<keyword evidence="4 6" id="KW-0472">Membrane</keyword>